<keyword evidence="2" id="KW-0315">Glutamine amidotransferase</keyword>
<dbReference type="SUPFAM" id="SSF52317">
    <property type="entry name" value="Class I glutamine amidotransferase-like"/>
    <property type="match status" value="1"/>
</dbReference>
<dbReference type="InterPro" id="IPR052158">
    <property type="entry name" value="INH-QAR"/>
</dbReference>
<dbReference type="EMBL" id="ML977137">
    <property type="protein sequence ID" value="KAF1992477.1"/>
    <property type="molecule type" value="Genomic_DNA"/>
</dbReference>
<reference evidence="2" key="1">
    <citation type="journal article" date="2020" name="Stud. Mycol.">
        <title>101 Dothideomycetes genomes: a test case for predicting lifestyles and emergence of pathogens.</title>
        <authorList>
            <person name="Haridas S."/>
            <person name="Albert R."/>
            <person name="Binder M."/>
            <person name="Bloem J."/>
            <person name="Labutti K."/>
            <person name="Salamov A."/>
            <person name="Andreopoulos B."/>
            <person name="Baker S."/>
            <person name="Barry K."/>
            <person name="Bills G."/>
            <person name="Bluhm B."/>
            <person name="Cannon C."/>
            <person name="Castanera R."/>
            <person name="Culley D."/>
            <person name="Daum C."/>
            <person name="Ezra D."/>
            <person name="Gonzalez J."/>
            <person name="Henrissat B."/>
            <person name="Kuo A."/>
            <person name="Liang C."/>
            <person name="Lipzen A."/>
            <person name="Lutzoni F."/>
            <person name="Magnuson J."/>
            <person name="Mondo S."/>
            <person name="Nolan M."/>
            <person name="Ohm R."/>
            <person name="Pangilinan J."/>
            <person name="Park H.-J."/>
            <person name="Ramirez L."/>
            <person name="Alfaro M."/>
            <person name="Sun H."/>
            <person name="Tritt A."/>
            <person name="Yoshinaga Y."/>
            <person name="Zwiers L.-H."/>
            <person name="Turgeon B."/>
            <person name="Goodwin S."/>
            <person name="Spatafora J."/>
            <person name="Crous P."/>
            <person name="Grigoriev I."/>
        </authorList>
    </citation>
    <scope>NUCLEOTIDE SEQUENCE</scope>
    <source>
        <strain evidence="2">CBS 113979</strain>
    </source>
</reference>
<dbReference type="Proteomes" id="UP000800041">
    <property type="component" value="Unassembled WGS sequence"/>
</dbReference>
<dbReference type="OrthoDB" id="543156at2759"/>
<dbReference type="Gene3D" id="3.40.50.880">
    <property type="match status" value="1"/>
</dbReference>
<dbReference type="CDD" id="cd03139">
    <property type="entry name" value="GATase1_PfpI_2"/>
    <property type="match status" value="1"/>
</dbReference>
<dbReference type="InterPro" id="IPR029062">
    <property type="entry name" value="Class_I_gatase-like"/>
</dbReference>
<dbReference type="PANTHER" id="PTHR43130:SF15">
    <property type="entry name" value="THIJ_PFPI FAMILY PROTEIN (AFU_ORTHOLOGUE AFUA_5G14240)"/>
    <property type="match status" value="1"/>
</dbReference>
<evidence type="ECO:0000259" key="1">
    <source>
        <dbReference type="Pfam" id="PF01965"/>
    </source>
</evidence>
<keyword evidence="3" id="KW-1185">Reference proteome</keyword>
<feature type="domain" description="DJ-1/PfpI" evidence="1">
    <location>
        <begin position="13"/>
        <end position="186"/>
    </location>
</feature>
<evidence type="ECO:0000313" key="3">
    <source>
        <dbReference type="Proteomes" id="UP000800041"/>
    </source>
</evidence>
<protein>
    <submittedName>
        <fullName evidence="2">Class I glutamine amidotransferase-like protein</fullName>
    </submittedName>
</protein>
<evidence type="ECO:0000313" key="2">
    <source>
        <dbReference type="EMBL" id="KAF1992477.1"/>
    </source>
</evidence>
<keyword evidence="2" id="KW-0808">Transferase</keyword>
<organism evidence="2 3">
    <name type="scientific">Aulographum hederae CBS 113979</name>
    <dbReference type="NCBI Taxonomy" id="1176131"/>
    <lineage>
        <taxon>Eukaryota</taxon>
        <taxon>Fungi</taxon>
        <taxon>Dikarya</taxon>
        <taxon>Ascomycota</taxon>
        <taxon>Pezizomycotina</taxon>
        <taxon>Dothideomycetes</taxon>
        <taxon>Pleosporomycetidae</taxon>
        <taxon>Aulographales</taxon>
        <taxon>Aulographaceae</taxon>
    </lineage>
</organism>
<dbReference type="PANTHER" id="PTHR43130">
    <property type="entry name" value="ARAC-FAMILY TRANSCRIPTIONAL REGULATOR"/>
    <property type="match status" value="1"/>
</dbReference>
<dbReference type="Pfam" id="PF01965">
    <property type="entry name" value="DJ-1_PfpI"/>
    <property type="match status" value="1"/>
</dbReference>
<dbReference type="GO" id="GO:0016740">
    <property type="term" value="F:transferase activity"/>
    <property type="evidence" value="ECO:0007669"/>
    <property type="project" value="UniProtKB-KW"/>
</dbReference>
<dbReference type="InterPro" id="IPR002818">
    <property type="entry name" value="DJ-1/PfpI"/>
</dbReference>
<name>A0A6G1HHD1_9PEZI</name>
<sequence length="226" mass="24789">MPSNHTAFSIGYLIFHGFTSLDVWGPLAALNSLTMNETASLSLISQTMDPVWVDRSPIPLREGIASPEFYETVNPTHTFSTAPDLDIIIVPGGGATRNLNATQPYVDFLSSRWTDDLTFMMSVCTGASLLARTGKMDGRNATSNKAAFKWVMSTGPNVNWVKKARWVVDGNLWTSSGVSAGTDMMIGWIESEYGTDKATNLANLMEWNRMGQDNDPFAELYGLTDD</sequence>
<accession>A0A6G1HHD1</accession>
<dbReference type="AlphaFoldDB" id="A0A6G1HHD1"/>
<gene>
    <name evidence="2" type="ORF">K402DRAFT_7141</name>
</gene>
<proteinExistence type="predicted"/>